<comment type="caution">
    <text evidence="1">The sequence shown here is derived from an EMBL/GenBank/DDBJ whole genome shotgun (WGS) entry which is preliminary data.</text>
</comment>
<name>A0A5C5X328_9PLAN</name>
<evidence type="ECO:0000313" key="2">
    <source>
        <dbReference type="Proteomes" id="UP000317243"/>
    </source>
</evidence>
<evidence type="ECO:0000313" key="1">
    <source>
        <dbReference type="EMBL" id="TWT57230.1"/>
    </source>
</evidence>
<gene>
    <name evidence="1" type="ORF">KOR42_05880</name>
</gene>
<reference evidence="1 2" key="1">
    <citation type="submission" date="2019-02" db="EMBL/GenBank/DDBJ databases">
        <title>Deep-cultivation of Planctomycetes and their phenomic and genomic characterization uncovers novel biology.</title>
        <authorList>
            <person name="Wiegand S."/>
            <person name="Jogler M."/>
            <person name="Boedeker C."/>
            <person name="Pinto D."/>
            <person name="Vollmers J."/>
            <person name="Rivas-Marin E."/>
            <person name="Kohn T."/>
            <person name="Peeters S.H."/>
            <person name="Heuer A."/>
            <person name="Rast P."/>
            <person name="Oberbeckmann S."/>
            <person name="Bunk B."/>
            <person name="Jeske O."/>
            <person name="Meyerdierks A."/>
            <person name="Storesund J.E."/>
            <person name="Kallscheuer N."/>
            <person name="Luecker S."/>
            <person name="Lage O.M."/>
            <person name="Pohl T."/>
            <person name="Merkel B.J."/>
            <person name="Hornburger P."/>
            <person name="Mueller R.-W."/>
            <person name="Bruemmer F."/>
            <person name="Labrenz M."/>
            <person name="Spormann A.M."/>
            <person name="Op Den Camp H."/>
            <person name="Overmann J."/>
            <person name="Amann R."/>
            <person name="Jetten M.S.M."/>
            <person name="Mascher T."/>
            <person name="Medema M.H."/>
            <person name="Devos D.P."/>
            <person name="Kaster A.-K."/>
            <person name="Ovreas L."/>
            <person name="Rohde M."/>
            <person name="Galperin M.Y."/>
            <person name="Jogler C."/>
        </authorList>
    </citation>
    <scope>NUCLEOTIDE SEQUENCE [LARGE SCALE GENOMIC DNA]</scope>
    <source>
        <strain evidence="1 2">KOR42</strain>
    </source>
</reference>
<proteinExistence type="predicted"/>
<organism evidence="1 2">
    <name type="scientific">Thalassoglobus neptunius</name>
    <dbReference type="NCBI Taxonomy" id="1938619"/>
    <lineage>
        <taxon>Bacteria</taxon>
        <taxon>Pseudomonadati</taxon>
        <taxon>Planctomycetota</taxon>
        <taxon>Planctomycetia</taxon>
        <taxon>Planctomycetales</taxon>
        <taxon>Planctomycetaceae</taxon>
        <taxon>Thalassoglobus</taxon>
    </lineage>
</organism>
<dbReference type="Proteomes" id="UP000317243">
    <property type="component" value="Unassembled WGS sequence"/>
</dbReference>
<dbReference type="AlphaFoldDB" id="A0A5C5X328"/>
<keyword evidence="2" id="KW-1185">Reference proteome</keyword>
<accession>A0A5C5X328</accession>
<sequence length="49" mass="5019">MQIAFGVSSFVPAVSQGGVAAHMASEQEQSQPQAVAVSAIRGVEFGEAR</sequence>
<dbReference type="EMBL" id="SIHI01000001">
    <property type="protein sequence ID" value="TWT57230.1"/>
    <property type="molecule type" value="Genomic_DNA"/>
</dbReference>
<protein>
    <submittedName>
        <fullName evidence="1">Uncharacterized protein</fullName>
    </submittedName>
</protein>